<dbReference type="InterPro" id="IPR014284">
    <property type="entry name" value="RNA_pol_sigma-70_dom"/>
</dbReference>
<dbReference type="InterPro" id="IPR013324">
    <property type="entry name" value="RNA_pol_sigma_r3/r4-like"/>
</dbReference>
<dbReference type="Gene3D" id="1.10.10.10">
    <property type="entry name" value="Winged helix-like DNA-binding domain superfamily/Winged helix DNA-binding domain"/>
    <property type="match status" value="1"/>
</dbReference>
<gene>
    <name evidence="7" type="ORF">ESA94_18265</name>
</gene>
<evidence type="ECO:0000256" key="1">
    <source>
        <dbReference type="ARBA" id="ARBA00010641"/>
    </source>
</evidence>
<dbReference type="Proteomes" id="UP000290204">
    <property type="component" value="Unassembled WGS sequence"/>
</dbReference>
<keyword evidence="2" id="KW-0805">Transcription regulation</keyword>
<dbReference type="SUPFAM" id="SSF88946">
    <property type="entry name" value="Sigma2 domain of RNA polymerase sigma factors"/>
    <property type="match status" value="1"/>
</dbReference>
<accession>A0A4Q1CG00</accession>
<keyword evidence="3" id="KW-0731">Sigma factor</keyword>
<dbReference type="InterPro" id="IPR007627">
    <property type="entry name" value="RNA_pol_sigma70_r2"/>
</dbReference>
<dbReference type="Gene3D" id="1.10.1740.10">
    <property type="match status" value="1"/>
</dbReference>
<feature type="domain" description="RNA polymerase sigma factor 70 region 4 type 2" evidence="6">
    <location>
        <begin position="124"/>
        <end position="176"/>
    </location>
</feature>
<feature type="domain" description="RNA polymerase sigma-70 region 2" evidence="5">
    <location>
        <begin position="27"/>
        <end position="93"/>
    </location>
</feature>
<dbReference type="GO" id="GO:0016987">
    <property type="term" value="F:sigma factor activity"/>
    <property type="evidence" value="ECO:0007669"/>
    <property type="project" value="UniProtKB-KW"/>
</dbReference>
<dbReference type="GO" id="GO:0006352">
    <property type="term" value="P:DNA-templated transcription initiation"/>
    <property type="evidence" value="ECO:0007669"/>
    <property type="project" value="InterPro"/>
</dbReference>
<comment type="caution">
    <text evidence="7">The sequence shown here is derived from an EMBL/GenBank/DDBJ whole genome shotgun (WGS) entry which is preliminary data.</text>
</comment>
<dbReference type="GO" id="GO:0003677">
    <property type="term" value="F:DNA binding"/>
    <property type="evidence" value="ECO:0007669"/>
    <property type="project" value="InterPro"/>
</dbReference>
<evidence type="ECO:0000259" key="6">
    <source>
        <dbReference type="Pfam" id="PF08281"/>
    </source>
</evidence>
<dbReference type="RefSeq" id="WP_129132380.1">
    <property type="nucleotide sequence ID" value="NZ_SDHW01000006.1"/>
</dbReference>
<evidence type="ECO:0000259" key="5">
    <source>
        <dbReference type="Pfam" id="PF04542"/>
    </source>
</evidence>
<dbReference type="SUPFAM" id="SSF88659">
    <property type="entry name" value="Sigma3 and sigma4 domains of RNA polymerase sigma factors"/>
    <property type="match status" value="1"/>
</dbReference>
<name>A0A4Q1CG00_9BACT</name>
<proteinExistence type="inferred from homology"/>
<evidence type="ECO:0000313" key="7">
    <source>
        <dbReference type="EMBL" id="RXK58577.1"/>
    </source>
</evidence>
<dbReference type="InterPro" id="IPR013249">
    <property type="entry name" value="RNA_pol_sigma70_r4_t2"/>
</dbReference>
<dbReference type="PANTHER" id="PTHR43133:SF46">
    <property type="entry name" value="RNA POLYMERASE SIGMA-70 FACTOR ECF SUBFAMILY"/>
    <property type="match status" value="1"/>
</dbReference>
<keyword evidence="4" id="KW-0804">Transcription</keyword>
<dbReference type="CDD" id="cd06171">
    <property type="entry name" value="Sigma70_r4"/>
    <property type="match status" value="1"/>
</dbReference>
<evidence type="ECO:0000256" key="4">
    <source>
        <dbReference type="ARBA" id="ARBA00023163"/>
    </source>
</evidence>
<evidence type="ECO:0000256" key="2">
    <source>
        <dbReference type="ARBA" id="ARBA00023015"/>
    </source>
</evidence>
<protein>
    <submittedName>
        <fullName evidence="7">RNA polymerase sigma factor</fullName>
    </submittedName>
</protein>
<dbReference type="PANTHER" id="PTHR43133">
    <property type="entry name" value="RNA POLYMERASE ECF-TYPE SIGMA FACTO"/>
    <property type="match status" value="1"/>
</dbReference>
<evidence type="ECO:0000256" key="3">
    <source>
        <dbReference type="ARBA" id="ARBA00023082"/>
    </source>
</evidence>
<sequence length="227" mass="25875">MQTSFSHKDQMMAEAFHRGEVVGLNYIYEQFLPALTVFAEKIVYDKSIAEDIASEALVKTWKMCHKLDSFGAIRAYLYKVVFRDSVTAKKKQQQRSEIENTGGLFAEVFTLPPSDRIIQAEVYRILHNALKELPPGSRRVLEKYYLDDMTSVEIAQELGLSPGTIRNQKKQGLKALKEKLAHLSDKGFFKNNITTELLRIVKYIVKINPLAKTDTLVINNKTGVYNV</sequence>
<evidence type="ECO:0000313" key="8">
    <source>
        <dbReference type="Proteomes" id="UP000290204"/>
    </source>
</evidence>
<dbReference type="Pfam" id="PF04542">
    <property type="entry name" value="Sigma70_r2"/>
    <property type="match status" value="1"/>
</dbReference>
<dbReference type="AlphaFoldDB" id="A0A4Q1CG00"/>
<organism evidence="7 8">
    <name type="scientific">Lacibacter luteus</name>
    <dbReference type="NCBI Taxonomy" id="2508719"/>
    <lineage>
        <taxon>Bacteria</taxon>
        <taxon>Pseudomonadati</taxon>
        <taxon>Bacteroidota</taxon>
        <taxon>Chitinophagia</taxon>
        <taxon>Chitinophagales</taxon>
        <taxon>Chitinophagaceae</taxon>
        <taxon>Lacibacter</taxon>
    </lineage>
</organism>
<dbReference type="InterPro" id="IPR013325">
    <property type="entry name" value="RNA_pol_sigma_r2"/>
</dbReference>
<dbReference type="Pfam" id="PF08281">
    <property type="entry name" value="Sigma70_r4_2"/>
    <property type="match status" value="1"/>
</dbReference>
<comment type="similarity">
    <text evidence="1">Belongs to the sigma-70 factor family. ECF subfamily.</text>
</comment>
<dbReference type="NCBIfam" id="TIGR02937">
    <property type="entry name" value="sigma70-ECF"/>
    <property type="match status" value="1"/>
</dbReference>
<dbReference type="InterPro" id="IPR036388">
    <property type="entry name" value="WH-like_DNA-bd_sf"/>
</dbReference>
<dbReference type="OrthoDB" id="656273at2"/>
<keyword evidence="8" id="KW-1185">Reference proteome</keyword>
<reference evidence="7 8" key="1">
    <citation type="submission" date="2019-01" db="EMBL/GenBank/DDBJ databases">
        <title>Lacibacter sp. strain TTM-7.</title>
        <authorList>
            <person name="Chen W.-M."/>
        </authorList>
    </citation>
    <scope>NUCLEOTIDE SEQUENCE [LARGE SCALE GENOMIC DNA]</scope>
    <source>
        <strain evidence="7 8">TTM-7</strain>
    </source>
</reference>
<dbReference type="InterPro" id="IPR039425">
    <property type="entry name" value="RNA_pol_sigma-70-like"/>
</dbReference>
<dbReference type="EMBL" id="SDHW01000006">
    <property type="protein sequence ID" value="RXK58577.1"/>
    <property type="molecule type" value="Genomic_DNA"/>
</dbReference>